<organism evidence="2 3">
    <name type="scientific">Treponema porcinum</name>
    <dbReference type="NCBI Taxonomy" id="261392"/>
    <lineage>
        <taxon>Bacteria</taxon>
        <taxon>Pseudomonadati</taxon>
        <taxon>Spirochaetota</taxon>
        <taxon>Spirochaetia</taxon>
        <taxon>Spirochaetales</taxon>
        <taxon>Treponemataceae</taxon>
        <taxon>Treponema</taxon>
    </lineage>
</organism>
<evidence type="ECO:0000313" key="3">
    <source>
        <dbReference type="Proteomes" id="UP000190423"/>
    </source>
</evidence>
<sequence>MGNSRPKTADWAPGTLDRTRKAIGNIDEAEAEKMTKVLGGEIMYERTSNPSSSKKIKGTGRLMRQSASSVQKDVMNTQTQNSGKGRKHQEGLIVIPAKVNSLIDKLMMSDEYGIKPDYGLFNFIKYFQTNGHEQIISEFCTFTMKMHIENLQSFITVVKTLIQIAPASYKAKIANGTEPKFKFLRMVAGWTLQGIKLTYMDLLNLTQPYYVTDLIPYTRSVYRLLIQVYYYGESKIPKLIKEIYADEAAYPDAPKDKLSGLAKEAITQWLYIQNEIIKKMYPLLMRMCSNTFEEFPDFFKVKVADILKFVGLHKYDLLLQEKSKEPPVEEKAKERKAAVPTKGVKDALVTTGISLLNQLFPQAGFDNLENHPDLYPYFQPLYKFADGFNVLSPENPLQVTVVLLRIIEDFFQGCRNIDFINIKDASEKDEGDSILKVLDDWSAYRESVFERLYCSPLNDLVNQIYSQKDFEDSQFGKKLVTSLLWQTNYHFLPNFKFEQLILERPADESKYPPLFKRTDFVRKYLTSVVSQCDSLVKTHGDVTCVRNPWEHYKFDIPNEISKRIDILLGAQNKSANTNANNANLLKYTLCIISVLDWWINNPESPAYMTSPRHIYRISAEDGKPQFSVQERNDQNKLFADEIRAAYQRKSAEQK</sequence>
<dbReference type="RefSeq" id="WP_078932127.1">
    <property type="nucleotide sequence ID" value="NZ_FUWG01000002.1"/>
</dbReference>
<accession>A0A1T4JHU9</accession>
<dbReference type="GeneID" id="78315535"/>
<keyword evidence="3" id="KW-1185">Reference proteome</keyword>
<dbReference type="AlphaFoldDB" id="A0A1T4JHU9"/>
<gene>
    <name evidence="2" type="ORF">SAMN02745149_00212</name>
</gene>
<feature type="region of interest" description="Disordered" evidence="1">
    <location>
        <begin position="67"/>
        <end position="88"/>
    </location>
</feature>
<dbReference type="OrthoDB" id="366075at2"/>
<name>A0A1T4JHU9_TREPO</name>
<reference evidence="2 3" key="1">
    <citation type="submission" date="2017-02" db="EMBL/GenBank/DDBJ databases">
        <authorList>
            <person name="Peterson S.W."/>
        </authorList>
    </citation>
    <scope>NUCLEOTIDE SEQUENCE [LARGE SCALE GENOMIC DNA]</scope>
    <source>
        <strain evidence="2 3">ATCC BAA-908</strain>
    </source>
</reference>
<evidence type="ECO:0000313" key="2">
    <source>
        <dbReference type="EMBL" id="SJZ29708.1"/>
    </source>
</evidence>
<protein>
    <submittedName>
        <fullName evidence="2">Uncharacterized protein</fullName>
    </submittedName>
</protein>
<dbReference type="Proteomes" id="UP000190423">
    <property type="component" value="Unassembled WGS sequence"/>
</dbReference>
<proteinExistence type="predicted"/>
<feature type="compositionally biased region" description="Polar residues" evidence="1">
    <location>
        <begin position="67"/>
        <end position="83"/>
    </location>
</feature>
<dbReference type="EMBL" id="FUWG01000002">
    <property type="protein sequence ID" value="SJZ29708.1"/>
    <property type="molecule type" value="Genomic_DNA"/>
</dbReference>
<dbReference type="STRING" id="261392.SAMN02745149_00212"/>
<evidence type="ECO:0000256" key="1">
    <source>
        <dbReference type="SAM" id="MobiDB-lite"/>
    </source>
</evidence>